<dbReference type="SUPFAM" id="SSF46689">
    <property type="entry name" value="Homeodomain-like"/>
    <property type="match status" value="2"/>
</dbReference>
<evidence type="ECO:0000259" key="4">
    <source>
        <dbReference type="PROSITE" id="PS01124"/>
    </source>
</evidence>
<organism evidence="5 6">
    <name type="scientific">Sinorhizobium chiapasense</name>
    <dbReference type="NCBI Taxonomy" id="501572"/>
    <lineage>
        <taxon>Bacteria</taxon>
        <taxon>Pseudomonadati</taxon>
        <taxon>Pseudomonadota</taxon>
        <taxon>Alphaproteobacteria</taxon>
        <taxon>Hyphomicrobiales</taxon>
        <taxon>Rhizobiaceae</taxon>
        <taxon>Sinorhizobium/Ensifer group</taxon>
        <taxon>Sinorhizobium</taxon>
    </lineage>
</organism>
<dbReference type="PRINTS" id="PR00032">
    <property type="entry name" value="HTHARAC"/>
</dbReference>
<evidence type="ECO:0000256" key="2">
    <source>
        <dbReference type="ARBA" id="ARBA00023125"/>
    </source>
</evidence>
<dbReference type="Gene3D" id="1.10.10.60">
    <property type="entry name" value="Homeodomain-like"/>
    <property type="match status" value="2"/>
</dbReference>
<dbReference type="PANTHER" id="PTHR46796:SF14">
    <property type="entry name" value="TRANSCRIPTIONAL REGULATORY PROTEIN"/>
    <property type="match status" value="1"/>
</dbReference>
<dbReference type="InterPro" id="IPR018060">
    <property type="entry name" value="HTH_AraC"/>
</dbReference>
<evidence type="ECO:0000256" key="3">
    <source>
        <dbReference type="ARBA" id="ARBA00023163"/>
    </source>
</evidence>
<name>A0ABZ2B9J7_9HYPH</name>
<dbReference type="PROSITE" id="PS01124">
    <property type="entry name" value="HTH_ARAC_FAMILY_2"/>
    <property type="match status" value="1"/>
</dbReference>
<dbReference type="InterPro" id="IPR018062">
    <property type="entry name" value="HTH_AraC-typ_CS"/>
</dbReference>
<evidence type="ECO:0000313" key="5">
    <source>
        <dbReference type="EMBL" id="WVT04177.1"/>
    </source>
</evidence>
<dbReference type="InterPro" id="IPR009057">
    <property type="entry name" value="Homeodomain-like_sf"/>
</dbReference>
<feature type="domain" description="HTH araC/xylS-type" evidence="4">
    <location>
        <begin position="201"/>
        <end position="299"/>
    </location>
</feature>
<keyword evidence="6" id="KW-1185">Reference proteome</keyword>
<dbReference type="InterPro" id="IPR020449">
    <property type="entry name" value="Tscrpt_reg_AraC-type_HTH"/>
</dbReference>
<dbReference type="PROSITE" id="PS00041">
    <property type="entry name" value="HTH_ARAC_FAMILY_1"/>
    <property type="match status" value="1"/>
</dbReference>
<dbReference type="Proteomes" id="UP001432360">
    <property type="component" value="Chromosome"/>
</dbReference>
<sequence>MQDSEAYGDRFGDKFGLETAPVFITRTLRNAEIAVTEIRSDYPRIGLTDSIAREDGYLVGLQIRDYPHHEYWEDGRQAPLTSLRSGDSVFYDLKRDPLVLIDKPFHSMHFYLPRVALNAIADDTEAPQIGELAYQPGAGVPDPVIADLGLSLLGAFGRPEEVSRVFVDHVTLAVGVHVAHRYGGMRVLRRERGQLAMWQEKRAKELLEANLDGDISLRALAMECGLSRSHFTRAFRATTGVAPHQWLLQRRIERAKDLLHDTKQTIAEVALSCGFADQSHFTRIFTRVVGTSPHAWRQSVNS</sequence>
<keyword evidence="2" id="KW-0238">DNA-binding</keyword>
<keyword evidence="3" id="KW-0804">Transcription</keyword>
<dbReference type="SMART" id="SM00342">
    <property type="entry name" value="HTH_ARAC"/>
    <property type="match status" value="1"/>
</dbReference>
<accession>A0ABZ2B9J7</accession>
<dbReference type="InterPro" id="IPR050204">
    <property type="entry name" value="AraC_XylS_family_regulators"/>
</dbReference>
<protein>
    <submittedName>
        <fullName evidence="5">AraC family transcriptional regulator</fullName>
    </submittedName>
</protein>
<dbReference type="EMBL" id="CP133148">
    <property type="protein sequence ID" value="WVT04177.1"/>
    <property type="molecule type" value="Genomic_DNA"/>
</dbReference>
<reference evidence="5" key="1">
    <citation type="submission" date="2023-08" db="EMBL/GenBank/DDBJ databases">
        <title>Complete genome sequence of Sinorhizobium chiapanecum ITTG S70 isolated from Acaciella angustissima nodules in Chiapas-Mexico.</title>
        <authorList>
            <person name="Rincon-Rosales R."/>
            <person name="Rogel M.A."/>
            <person name="Rincon-Medina C.I."/>
            <person name="Guerrero G."/>
            <person name="Manzano-Gomez L.A."/>
            <person name="Lopez-Lopez A."/>
            <person name="Rincon Molina F.A."/>
            <person name="Martinez-Romero E."/>
        </authorList>
    </citation>
    <scope>NUCLEOTIDE SEQUENCE</scope>
    <source>
        <strain evidence="5">ITTG S70</strain>
    </source>
</reference>
<dbReference type="RefSeq" id="WP_331373360.1">
    <property type="nucleotide sequence ID" value="NZ_CP133148.1"/>
</dbReference>
<gene>
    <name evidence="5" type="ORF">RB548_01815</name>
</gene>
<evidence type="ECO:0000256" key="1">
    <source>
        <dbReference type="ARBA" id="ARBA00023015"/>
    </source>
</evidence>
<dbReference type="Pfam" id="PF12833">
    <property type="entry name" value="HTH_18"/>
    <property type="match status" value="1"/>
</dbReference>
<dbReference type="PANTHER" id="PTHR46796">
    <property type="entry name" value="HTH-TYPE TRANSCRIPTIONAL ACTIVATOR RHAS-RELATED"/>
    <property type="match status" value="1"/>
</dbReference>
<evidence type="ECO:0000313" key="6">
    <source>
        <dbReference type="Proteomes" id="UP001432360"/>
    </source>
</evidence>
<keyword evidence="1" id="KW-0805">Transcription regulation</keyword>
<proteinExistence type="predicted"/>